<name>A0A8J2T8Q5_ZYGB2</name>
<dbReference type="InterPro" id="IPR023209">
    <property type="entry name" value="DAO"/>
</dbReference>
<dbReference type="GO" id="GO:0019478">
    <property type="term" value="P:D-amino acid catabolic process"/>
    <property type="evidence" value="ECO:0007669"/>
    <property type="project" value="TreeGrafter"/>
</dbReference>
<keyword evidence="3" id="KW-0285">Flavoprotein</keyword>
<dbReference type="PANTHER" id="PTHR11530:SF26">
    <property type="entry name" value="FAD DEPENDENT OXIDOREDUCTASE SUPERFAMILY (AFU_ORTHOLOGUE AFUA_5G13940)"/>
    <property type="match status" value="1"/>
</dbReference>
<dbReference type="EMBL" id="HG316462">
    <property type="protein sequence ID" value="CDF90907.1"/>
    <property type="molecule type" value="Genomic_DNA"/>
</dbReference>
<dbReference type="InterPro" id="IPR006076">
    <property type="entry name" value="FAD-dep_OxRdtase"/>
</dbReference>
<dbReference type="SUPFAM" id="SSF54373">
    <property type="entry name" value="FAD-linked reductases, C-terminal domain"/>
    <property type="match status" value="1"/>
</dbReference>
<dbReference type="PIRSF" id="PIRSF000189">
    <property type="entry name" value="D-aa_oxidase"/>
    <property type="match status" value="1"/>
</dbReference>
<evidence type="ECO:0000313" key="8">
    <source>
        <dbReference type="EMBL" id="CDF90907.1"/>
    </source>
</evidence>
<dbReference type="GO" id="GO:0003884">
    <property type="term" value="F:D-amino-acid oxidase activity"/>
    <property type="evidence" value="ECO:0007669"/>
    <property type="project" value="InterPro"/>
</dbReference>
<dbReference type="OrthoDB" id="2015447at2759"/>
<feature type="domain" description="FAD dependent oxidoreductase" evidence="7">
    <location>
        <begin position="4"/>
        <end position="341"/>
    </location>
</feature>
<dbReference type="Gene3D" id="3.30.9.10">
    <property type="entry name" value="D-Amino Acid Oxidase, subunit A, domain 2"/>
    <property type="match status" value="1"/>
</dbReference>
<keyword evidence="4 6" id="KW-0274">FAD</keyword>
<protein>
    <submittedName>
        <fullName evidence="8">ZYBA0S09-00430g1_1</fullName>
    </submittedName>
</protein>
<comment type="similarity">
    <text evidence="2">Belongs to the DAMOX/DASOX family.</text>
</comment>
<dbReference type="GO" id="GO:0071949">
    <property type="term" value="F:FAD binding"/>
    <property type="evidence" value="ECO:0007669"/>
    <property type="project" value="InterPro"/>
</dbReference>
<dbReference type="GO" id="GO:0005737">
    <property type="term" value="C:cytoplasm"/>
    <property type="evidence" value="ECO:0007669"/>
    <property type="project" value="TreeGrafter"/>
</dbReference>
<sequence>MTHIVIAGAGVIGLSIAHQLLLSSTRTDRLTLIARNFPQDDLTSDYTSPWAGAHFRPFPHRPESYESDARESRYTRVSYEFFKRLCVEHPESTIKFLKGMDWLEAPSREYEELGPGYNATSLDSFKRCKELPAGVKFGCEYLTYCLNAPEYLKFLQNAIADLCKKQNVQLEFLRITLPSLKYVKKIYPDCSLLFNATGLGLQYEGGYDDACYKVRGQTLLLNISGPTPYAFKTVTHQSRNGDWTFVIRRSDNHYILGGTKQEGDDYPLPRESDTQRLLKSARKIFPDLDTSQVIHVNVGFRPLRRGGSRVESSSYPGMQVVHAYGLGGMGFEASVGVAKHALSLSRPAKL</sequence>
<feature type="binding site" evidence="6">
    <location>
        <position position="328"/>
    </location>
    <ligand>
        <name>D-dopa</name>
        <dbReference type="ChEBI" id="CHEBI:149689"/>
    </ligand>
</feature>
<gene>
    <name evidence="8" type="ORF">BN860_00430g</name>
</gene>
<comment type="cofactor">
    <cofactor evidence="1 6">
        <name>FAD</name>
        <dbReference type="ChEBI" id="CHEBI:57692"/>
    </cofactor>
</comment>
<evidence type="ECO:0000256" key="3">
    <source>
        <dbReference type="ARBA" id="ARBA00022630"/>
    </source>
</evidence>
<accession>A0A8J2T8Q5</accession>
<feature type="binding site" evidence="6">
    <location>
        <position position="301"/>
    </location>
    <ligand>
        <name>D-dopa</name>
        <dbReference type="ChEBI" id="CHEBI:149689"/>
    </ligand>
</feature>
<organism evidence="8 9">
    <name type="scientific">Zygosaccharomyces bailii (strain CLIB 213 / ATCC 58445 / CBS 680 / BCRC 21525 / NBRC 1098 / NCYC 1416 / NRRL Y-2227)</name>
    <dbReference type="NCBI Taxonomy" id="1333698"/>
    <lineage>
        <taxon>Eukaryota</taxon>
        <taxon>Fungi</taxon>
        <taxon>Dikarya</taxon>
        <taxon>Ascomycota</taxon>
        <taxon>Saccharomycotina</taxon>
        <taxon>Saccharomycetes</taxon>
        <taxon>Saccharomycetales</taxon>
        <taxon>Saccharomycetaceae</taxon>
        <taxon>Zygosaccharomyces</taxon>
    </lineage>
</organism>
<dbReference type="AlphaFoldDB" id="A0A8J2T8Q5"/>
<evidence type="ECO:0000313" key="9">
    <source>
        <dbReference type="Proteomes" id="UP000019375"/>
    </source>
</evidence>
<dbReference type="InterPro" id="IPR006181">
    <property type="entry name" value="D-amino_acid_oxidase_CS"/>
</dbReference>
<evidence type="ECO:0000256" key="4">
    <source>
        <dbReference type="ARBA" id="ARBA00022827"/>
    </source>
</evidence>
<dbReference type="Pfam" id="PF01266">
    <property type="entry name" value="DAO"/>
    <property type="match status" value="1"/>
</dbReference>
<feature type="binding site" evidence="6">
    <location>
        <begin position="47"/>
        <end position="48"/>
    </location>
    <ligand>
        <name>FAD</name>
        <dbReference type="ChEBI" id="CHEBI:57692"/>
    </ligand>
</feature>
<dbReference type="PROSITE" id="PS00677">
    <property type="entry name" value="DAO"/>
    <property type="match status" value="1"/>
</dbReference>
<evidence type="ECO:0000256" key="1">
    <source>
        <dbReference type="ARBA" id="ARBA00001974"/>
    </source>
</evidence>
<evidence type="ECO:0000259" key="7">
    <source>
        <dbReference type="Pfam" id="PF01266"/>
    </source>
</evidence>
<keyword evidence="9" id="KW-1185">Reference proteome</keyword>
<dbReference type="Proteomes" id="UP000019375">
    <property type="component" value="Unassembled WGS sequence"/>
</dbReference>
<dbReference type="PANTHER" id="PTHR11530">
    <property type="entry name" value="D-AMINO ACID OXIDASE"/>
    <property type="match status" value="1"/>
</dbReference>
<evidence type="ECO:0000256" key="6">
    <source>
        <dbReference type="PIRSR" id="PIRSR000189-1"/>
    </source>
</evidence>
<dbReference type="Gene3D" id="3.40.50.720">
    <property type="entry name" value="NAD(P)-binding Rossmann-like Domain"/>
    <property type="match status" value="1"/>
</dbReference>
<evidence type="ECO:0000256" key="5">
    <source>
        <dbReference type="ARBA" id="ARBA00023002"/>
    </source>
</evidence>
<evidence type="ECO:0000256" key="2">
    <source>
        <dbReference type="ARBA" id="ARBA00006730"/>
    </source>
</evidence>
<keyword evidence="5" id="KW-0560">Oxidoreductase</keyword>
<reference evidence="9" key="1">
    <citation type="journal article" date="2013" name="Genome Announc.">
        <title>Genome sequence of the food spoilage yeast Zygosaccharomyces bailii CLIB 213(T).</title>
        <authorList>
            <person name="Galeote V."/>
            <person name="Bigey F."/>
            <person name="Devillers H."/>
            <person name="Neuveglise C."/>
            <person name="Dequin S."/>
        </authorList>
    </citation>
    <scope>NUCLEOTIDE SEQUENCE [LARGE SCALE GENOMIC DNA]</scope>
    <source>
        <strain evidence="9">CLIB 213 / ATCC 58445 / CBS 680 / CCRC 21525 / NBRC 1098 / NCYC 1416 / NRRL Y-2227</strain>
    </source>
</reference>
<dbReference type="SUPFAM" id="SSF51971">
    <property type="entry name" value="Nucleotide-binding domain"/>
    <property type="match status" value="1"/>
</dbReference>
<feature type="binding site" evidence="6">
    <location>
        <position position="197"/>
    </location>
    <ligand>
        <name>FAD</name>
        <dbReference type="ChEBI" id="CHEBI:57692"/>
    </ligand>
</feature>
<proteinExistence type="inferred from homology"/>